<feature type="compositionally biased region" description="Basic and acidic residues" evidence="1">
    <location>
        <begin position="1"/>
        <end position="16"/>
    </location>
</feature>
<evidence type="ECO:0000313" key="4">
    <source>
        <dbReference type="EMBL" id="QJA84215.1"/>
    </source>
</evidence>
<reference evidence="2" key="1">
    <citation type="submission" date="2020-03" db="EMBL/GenBank/DDBJ databases">
        <title>The deep terrestrial virosphere.</title>
        <authorList>
            <person name="Holmfeldt K."/>
            <person name="Nilsson E."/>
            <person name="Simone D."/>
            <person name="Lopez-Fernandez M."/>
            <person name="Wu X."/>
            <person name="de Brujin I."/>
            <person name="Lundin D."/>
            <person name="Andersson A."/>
            <person name="Bertilsson S."/>
            <person name="Dopson M."/>
        </authorList>
    </citation>
    <scope>NUCLEOTIDE SEQUENCE</scope>
    <source>
        <strain evidence="4">MM415A00215</strain>
        <strain evidence="3">MM415B00223</strain>
        <strain evidence="2">TM448A00634</strain>
        <strain evidence="5">TM448B00399</strain>
    </source>
</reference>
<name>A0A6H1ZH73_9ZZZZ</name>
<evidence type="ECO:0000256" key="1">
    <source>
        <dbReference type="SAM" id="MobiDB-lite"/>
    </source>
</evidence>
<evidence type="ECO:0000313" key="3">
    <source>
        <dbReference type="EMBL" id="QJA67469.1"/>
    </source>
</evidence>
<dbReference type="EMBL" id="MT144617">
    <property type="protein sequence ID" value="QJH95318.1"/>
    <property type="molecule type" value="Genomic_DNA"/>
</dbReference>
<dbReference type="EMBL" id="MT144038">
    <property type="protein sequence ID" value="QJA47276.1"/>
    <property type="molecule type" value="Genomic_DNA"/>
</dbReference>
<evidence type="ECO:0000313" key="5">
    <source>
        <dbReference type="EMBL" id="QJH95318.1"/>
    </source>
</evidence>
<protein>
    <submittedName>
        <fullName evidence="2">Uncharacterized protein</fullName>
    </submittedName>
</protein>
<feature type="region of interest" description="Disordered" evidence="1">
    <location>
        <begin position="1"/>
        <end position="28"/>
    </location>
</feature>
<dbReference type="EMBL" id="MT141571">
    <property type="protein sequence ID" value="QJA67469.1"/>
    <property type="molecule type" value="Genomic_DNA"/>
</dbReference>
<accession>A0A6H1ZH73</accession>
<proteinExistence type="predicted"/>
<sequence>MAKKKEPVKAVKKAVEKPPAPPKPNADGITLKQKFYKGVVPPAERVGQIIRELQDTAGMLHIGLELAELLPEVAGDASDLATVNKSLRSEVDVLRPQVERYQAQIKAQQEEIKYLKIRLGE</sequence>
<gene>
    <name evidence="4" type="ORF">MM415A00215_0009</name>
    <name evidence="3" type="ORF">MM415B00223_0056</name>
    <name evidence="2" type="ORF">TM448A00634_0008</name>
    <name evidence="5" type="ORF">TM448B00399_0009</name>
</gene>
<evidence type="ECO:0000313" key="2">
    <source>
        <dbReference type="EMBL" id="QJA47276.1"/>
    </source>
</evidence>
<dbReference type="AlphaFoldDB" id="A0A6H1ZH73"/>
<dbReference type="EMBL" id="MT142526">
    <property type="protein sequence ID" value="QJA84215.1"/>
    <property type="molecule type" value="Genomic_DNA"/>
</dbReference>
<organism evidence="2">
    <name type="scientific">viral metagenome</name>
    <dbReference type="NCBI Taxonomy" id="1070528"/>
    <lineage>
        <taxon>unclassified sequences</taxon>
        <taxon>metagenomes</taxon>
        <taxon>organismal metagenomes</taxon>
    </lineage>
</organism>